<dbReference type="EMBL" id="BPQV01000007">
    <property type="protein sequence ID" value="GJE27909.1"/>
    <property type="molecule type" value="Genomic_DNA"/>
</dbReference>
<reference evidence="2" key="1">
    <citation type="journal article" date="2021" name="Front. Microbiol.">
        <title>Comprehensive Comparative Genomics and Phenotyping of Methylobacterium Species.</title>
        <authorList>
            <person name="Alessa O."/>
            <person name="Ogura Y."/>
            <person name="Fujitani Y."/>
            <person name="Takami H."/>
            <person name="Hayashi T."/>
            <person name="Sahin N."/>
            <person name="Tani A."/>
        </authorList>
    </citation>
    <scope>NUCLEOTIDE SEQUENCE</scope>
    <source>
        <strain evidence="2">NBRC 15689</strain>
    </source>
</reference>
<protein>
    <submittedName>
        <fullName evidence="2">Uncharacterized protein</fullName>
    </submittedName>
</protein>
<evidence type="ECO:0000313" key="3">
    <source>
        <dbReference type="Proteomes" id="UP001055156"/>
    </source>
</evidence>
<dbReference type="RefSeq" id="WP_238311701.1">
    <property type="nucleotide sequence ID" value="NZ_BPQV01000007.1"/>
</dbReference>
<evidence type="ECO:0000313" key="2">
    <source>
        <dbReference type="EMBL" id="GJE27909.1"/>
    </source>
</evidence>
<reference evidence="2" key="2">
    <citation type="submission" date="2021-08" db="EMBL/GenBank/DDBJ databases">
        <authorList>
            <person name="Tani A."/>
            <person name="Ola A."/>
            <person name="Ogura Y."/>
            <person name="Katsura K."/>
            <person name="Hayashi T."/>
        </authorList>
    </citation>
    <scope>NUCLEOTIDE SEQUENCE</scope>
    <source>
        <strain evidence="2">NBRC 15689</strain>
    </source>
</reference>
<evidence type="ECO:0000256" key="1">
    <source>
        <dbReference type="SAM" id="Phobius"/>
    </source>
</evidence>
<feature type="transmembrane region" description="Helical" evidence="1">
    <location>
        <begin position="47"/>
        <end position="65"/>
    </location>
</feature>
<keyword evidence="1" id="KW-0472">Membrane</keyword>
<dbReference type="Proteomes" id="UP001055156">
    <property type="component" value="Unassembled WGS sequence"/>
</dbReference>
<keyword evidence="1" id="KW-1133">Transmembrane helix</keyword>
<keyword evidence="1" id="KW-0812">Transmembrane</keyword>
<accession>A0ABQ4TBP1</accession>
<gene>
    <name evidence="2" type="ORF">LKMONMHP_2771</name>
</gene>
<organism evidence="2 3">
    <name type="scientific">Methylobacterium organophilum</name>
    <dbReference type="NCBI Taxonomy" id="410"/>
    <lineage>
        <taxon>Bacteria</taxon>
        <taxon>Pseudomonadati</taxon>
        <taxon>Pseudomonadota</taxon>
        <taxon>Alphaproteobacteria</taxon>
        <taxon>Hyphomicrobiales</taxon>
        <taxon>Methylobacteriaceae</taxon>
        <taxon>Methylobacterium</taxon>
    </lineage>
</organism>
<name>A0ABQ4TBP1_METOR</name>
<comment type="caution">
    <text evidence="2">The sequence shown here is derived from an EMBL/GenBank/DDBJ whole genome shotgun (WGS) entry which is preliminary data.</text>
</comment>
<sequence>MTVVIQSIFVETVREERVTTALRPRDAASPALVADTARERSIGSFQALALAIAAAVVTTVLTALVL</sequence>
<proteinExistence type="predicted"/>
<keyword evidence="3" id="KW-1185">Reference proteome</keyword>